<evidence type="ECO:0000256" key="1">
    <source>
        <dbReference type="ARBA" id="ARBA00022737"/>
    </source>
</evidence>
<evidence type="ECO:0000313" key="6">
    <source>
        <dbReference type="Proteomes" id="UP001165085"/>
    </source>
</evidence>
<keyword evidence="1" id="KW-0677">Repeat</keyword>
<dbReference type="InterPro" id="IPR021133">
    <property type="entry name" value="HEAT_type_2"/>
</dbReference>
<evidence type="ECO:0000259" key="3">
    <source>
        <dbReference type="Pfam" id="PF24573"/>
    </source>
</evidence>
<comment type="caution">
    <text evidence="5">The sequence shown here is derived from an EMBL/GenBank/DDBJ whole genome shotgun (WGS) entry which is preliminary data.</text>
</comment>
<organism evidence="5 6">
    <name type="scientific">Triparma strigata</name>
    <dbReference type="NCBI Taxonomy" id="1606541"/>
    <lineage>
        <taxon>Eukaryota</taxon>
        <taxon>Sar</taxon>
        <taxon>Stramenopiles</taxon>
        <taxon>Ochrophyta</taxon>
        <taxon>Bolidophyceae</taxon>
        <taxon>Parmales</taxon>
        <taxon>Triparmaceae</taxon>
        <taxon>Triparma</taxon>
    </lineage>
</organism>
<reference evidence="6" key="1">
    <citation type="journal article" date="2023" name="Commun. Biol.">
        <title>Genome analysis of Parmales, the sister group of diatoms, reveals the evolutionary specialization of diatoms from phago-mixotrophs to photoautotrophs.</title>
        <authorList>
            <person name="Ban H."/>
            <person name="Sato S."/>
            <person name="Yoshikawa S."/>
            <person name="Yamada K."/>
            <person name="Nakamura Y."/>
            <person name="Ichinomiya M."/>
            <person name="Sato N."/>
            <person name="Blanc-Mathieu R."/>
            <person name="Endo H."/>
            <person name="Kuwata A."/>
            <person name="Ogata H."/>
        </authorList>
    </citation>
    <scope>NUCLEOTIDE SEQUENCE [LARGE SCALE GENOMIC DNA]</scope>
    <source>
        <strain evidence="6">NIES 3701</strain>
    </source>
</reference>
<dbReference type="EMBL" id="BRXY01000005">
    <property type="protein sequence ID" value="GMH51645.1"/>
    <property type="molecule type" value="Genomic_DNA"/>
</dbReference>
<dbReference type="PANTHER" id="PTHR16216">
    <property type="entry name" value="DYNEIN ASSEMBLY FACTOR 5, AXONEMAL"/>
    <property type="match status" value="1"/>
</dbReference>
<proteinExistence type="predicted"/>
<sequence>MNSLQKDVRTLTSSTDMIQKKRALINVSKLIFTASAEGPPSVSEASFQPYFVSDLFPALIKTTTDEKEKIRELSLNLLLKVVGCKEMEAFDFTDTLKLFSEDVFKRGFASASPKPFTEPAEEIRLLLLKTTTTLLNHPSIQPSANSKTTTSVFSTIIEGIIRACGDNFPEVKRECCLCLAKMSKKGGEVIKMHAESLTKQLNTNLNHQHSKTRQMTVKAIGIVLSSAGGVTTNSEKLMIETVLPSLKKTGFDQIPSVRKGFITCLVKILNVALDNFDFDEDPSSSSATEDKMVIDGEATLQENKNATSNSNVYAPFVPQLLAFLLGMCCDEVEEVKNVALEELQKLADSRKEESIFKFQKSPDDMTSKFISYYFEKILSILVTDAGHWTSGQREKALSTLTTLIEFTAPAHPSLYSNLEIIISCLASAINDDEEVVAANTSVCARALGKKLGASPAAIQILLPRLDGSLSGMNTPEKLVGSLLILSSILVGSDDDCVVNLATKISTALSSPAILESTDRDVLEALLETAENFVDKVGGRWKTCEGSDGALTLNLLHSCIFLLGADVNYDLRDGTGDILKKISGFCGCGDDVSMLFDGHFVNLVNRLRGEPELTVVWPNGKDPNLRAFDALMRVAGATGGKHFASVIDIFESHMNVDNEPESRLVVMALLESVLNNKQVAEYVKEFTGKLINDVVAPNIVWRAGGVASTIRKVSIACLFTILKSETVDTQTLFQAAPKLLPVLKTNLGDYDASSRQLCCLSLGIIFAGLPGALGMEPVHQLYPDLLKCLDDSSDDVRFAACGTLKVFLKSAPAEHFKGTLMDYLCDQLLIHMDDPDPVIQQSVFDILLVAIEVDKDVVKKKATATRNSHRDVRLCDLLLKQC</sequence>
<dbReference type="AlphaFoldDB" id="A0A9W6ZJX2"/>
<dbReference type="InterPro" id="IPR056497">
    <property type="entry name" value="HEAT_DAAF5"/>
</dbReference>
<name>A0A9W6ZJX2_9STRA</name>
<dbReference type="Pfam" id="PF25757">
    <property type="entry name" value="TPR_DNAAF5"/>
    <property type="match status" value="1"/>
</dbReference>
<evidence type="ECO:0000256" key="2">
    <source>
        <dbReference type="PROSITE-ProRule" id="PRU00103"/>
    </source>
</evidence>
<feature type="repeat" description="HEAT" evidence="2">
    <location>
        <begin position="780"/>
        <end position="818"/>
    </location>
</feature>
<protein>
    <submittedName>
        <fullName evidence="5">Uncharacterized protein</fullName>
    </submittedName>
</protein>
<dbReference type="InterPro" id="IPR052623">
    <property type="entry name" value="DAAF5"/>
</dbReference>
<dbReference type="InterPro" id="IPR000357">
    <property type="entry name" value="HEAT"/>
</dbReference>
<accession>A0A9W6ZJX2</accession>
<evidence type="ECO:0000313" key="5">
    <source>
        <dbReference type="EMBL" id="GMH51645.1"/>
    </source>
</evidence>
<feature type="domain" description="Dynein axonemal assembly factor 5 TPR repeats" evidence="4">
    <location>
        <begin position="15"/>
        <end position="264"/>
    </location>
</feature>
<dbReference type="PROSITE" id="PS50077">
    <property type="entry name" value="HEAT_REPEAT"/>
    <property type="match status" value="1"/>
</dbReference>
<keyword evidence="6" id="KW-1185">Reference proteome</keyword>
<gene>
    <name evidence="5" type="ORF">TrST_g11007</name>
</gene>
<dbReference type="PANTHER" id="PTHR16216:SF2">
    <property type="entry name" value="DYNEIN AXONEMAL ASSEMBLY FACTOR 5"/>
    <property type="match status" value="1"/>
</dbReference>
<dbReference type="Pfam" id="PF24573">
    <property type="entry name" value="HEAT_DAAF5"/>
    <property type="match status" value="1"/>
</dbReference>
<dbReference type="OrthoDB" id="413572at2759"/>
<dbReference type="SUPFAM" id="SSF48371">
    <property type="entry name" value="ARM repeat"/>
    <property type="match status" value="1"/>
</dbReference>
<dbReference type="Gene3D" id="1.25.10.10">
    <property type="entry name" value="Leucine-rich Repeat Variant"/>
    <property type="match status" value="2"/>
</dbReference>
<dbReference type="Proteomes" id="UP001165085">
    <property type="component" value="Unassembled WGS sequence"/>
</dbReference>
<feature type="domain" description="Dynein axonemal assembly factor 5 HEAT-repeat" evidence="3">
    <location>
        <begin position="373"/>
        <end position="541"/>
    </location>
</feature>
<dbReference type="InterPro" id="IPR016024">
    <property type="entry name" value="ARM-type_fold"/>
</dbReference>
<dbReference type="InterPro" id="IPR057978">
    <property type="entry name" value="TPR_DAAF5"/>
</dbReference>
<dbReference type="Pfam" id="PF02985">
    <property type="entry name" value="HEAT"/>
    <property type="match status" value="1"/>
</dbReference>
<dbReference type="InterPro" id="IPR011989">
    <property type="entry name" value="ARM-like"/>
</dbReference>
<evidence type="ECO:0000259" key="4">
    <source>
        <dbReference type="Pfam" id="PF25757"/>
    </source>
</evidence>